<protein>
    <submittedName>
        <fullName evidence="1">Uncharacterized protein</fullName>
    </submittedName>
</protein>
<accession>R0K8Q2</accession>
<sequence length="549" mass="57801">MPISFITRAEIQLAGTSADLVKPASRGGKSSRWQLPGTQVLLCLPAPPLVSITYHHPFVIIARNVLSPTSLALFIAPLSVMLCNSAVSSMCFQAVVLASTLLNFTKYGRAAWQPRTTGRVSRSLPLLPAVQHQGSTGCAGSACTALLAAGVLCIERVLSLSVSQRALCDPHGGVKLCRCTEERRCWCRETSGTGVASPTVTKTRLGEGTMDSEPLIAPCHRGARAAVTPALAAAAKLPGALLPSCHACPVCSLTSPVHAAPFGSCISSNQAVEPVVLTRAGQTHSMMAKGSPVCSCCSYCTLRASRDFGPASFVHSKWPEDPVHSVRRWPYDRVMGCLQAARLSWLREQSWYSSSRNPLSSRKAAVGPGTLCPCQRVAAIASFPLVFLERARTMLTRSEGKPLMCKPQGFQLRRAAAPHCRPAPVGVLCSTPCGGEVADEPVSLVWSLFVMAQGAPRERELAGGAAGWVPEIGAIHHTGALMPHAVIAAIKDHGTISLRVAPSCLSIAGVASILGSCASRVSHAVGLTVRSSILNPDKHAVGNIKDSDL</sequence>
<dbReference type="AlphaFoldDB" id="R0K8Q2"/>
<evidence type="ECO:0000313" key="2">
    <source>
        <dbReference type="Proteomes" id="UP000296049"/>
    </source>
</evidence>
<name>R0K8Q2_ANAPL</name>
<organism evidence="1 2">
    <name type="scientific">Anas platyrhynchos</name>
    <name type="common">Mallard</name>
    <name type="synonym">Anas boschas</name>
    <dbReference type="NCBI Taxonomy" id="8839"/>
    <lineage>
        <taxon>Eukaryota</taxon>
        <taxon>Metazoa</taxon>
        <taxon>Chordata</taxon>
        <taxon>Craniata</taxon>
        <taxon>Vertebrata</taxon>
        <taxon>Euteleostomi</taxon>
        <taxon>Archelosauria</taxon>
        <taxon>Archosauria</taxon>
        <taxon>Dinosauria</taxon>
        <taxon>Saurischia</taxon>
        <taxon>Theropoda</taxon>
        <taxon>Coelurosauria</taxon>
        <taxon>Aves</taxon>
        <taxon>Neognathae</taxon>
        <taxon>Galloanserae</taxon>
        <taxon>Anseriformes</taxon>
        <taxon>Anatidae</taxon>
        <taxon>Anatinae</taxon>
        <taxon>Anas</taxon>
    </lineage>
</organism>
<keyword evidence="2" id="KW-1185">Reference proteome</keyword>
<gene>
    <name evidence="1" type="ORF">Anapl_13246</name>
</gene>
<dbReference type="Proteomes" id="UP000296049">
    <property type="component" value="Unassembled WGS sequence"/>
</dbReference>
<reference evidence="2" key="1">
    <citation type="journal article" date="2013" name="Nat. Genet.">
        <title>The duck genome and transcriptome provide insight into an avian influenza virus reservoir species.</title>
        <authorList>
            <person name="Huang Y."/>
            <person name="Li Y."/>
            <person name="Burt D.W."/>
            <person name="Chen H."/>
            <person name="Zhang Y."/>
            <person name="Qian W."/>
            <person name="Kim H."/>
            <person name="Gan S."/>
            <person name="Zhao Y."/>
            <person name="Li J."/>
            <person name="Yi K."/>
            <person name="Feng H."/>
            <person name="Zhu P."/>
            <person name="Li B."/>
            <person name="Liu Q."/>
            <person name="Fairley S."/>
            <person name="Magor K.E."/>
            <person name="Du Z."/>
            <person name="Hu X."/>
            <person name="Goodman L."/>
            <person name="Tafer H."/>
            <person name="Vignal A."/>
            <person name="Lee T."/>
            <person name="Kim K.W."/>
            <person name="Sheng Z."/>
            <person name="An Y."/>
            <person name="Searle S."/>
            <person name="Herrero J."/>
            <person name="Groenen M.A."/>
            <person name="Crooijmans R.P."/>
            <person name="Faraut T."/>
            <person name="Cai Q."/>
            <person name="Webster R.G."/>
            <person name="Aldridge J.R."/>
            <person name="Warren W.C."/>
            <person name="Bartschat S."/>
            <person name="Kehr S."/>
            <person name="Marz M."/>
            <person name="Stadler P.F."/>
            <person name="Smith J."/>
            <person name="Kraus R.H."/>
            <person name="Zhao Y."/>
            <person name="Ren L."/>
            <person name="Fei J."/>
            <person name="Morisson M."/>
            <person name="Kaiser P."/>
            <person name="Griffin D.K."/>
            <person name="Rao M."/>
            <person name="Pitel F."/>
            <person name="Wang J."/>
            <person name="Li N."/>
        </authorList>
    </citation>
    <scope>NUCLEOTIDE SEQUENCE [LARGE SCALE GENOMIC DNA]</scope>
</reference>
<evidence type="ECO:0000313" key="1">
    <source>
        <dbReference type="EMBL" id="EOB06636.1"/>
    </source>
</evidence>
<proteinExistence type="predicted"/>
<dbReference type="EMBL" id="KB742590">
    <property type="protein sequence ID" value="EOB06636.1"/>
    <property type="molecule type" value="Genomic_DNA"/>
</dbReference>